<name>A0A1B1B7P1_9ACTN</name>
<dbReference type="AlphaFoldDB" id="A0A1B1B7P1"/>
<evidence type="ECO:0000313" key="1">
    <source>
        <dbReference type="EMBL" id="ANP54848.1"/>
    </source>
</evidence>
<dbReference type="Proteomes" id="UP001519309">
    <property type="component" value="Unassembled WGS sequence"/>
</dbReference>
<dbReference type="OrthoDB" id="3423940at2"/>
<dbReference type="KEGG" id="sgs:AVL59_39330"/>
<dbReference type="STRING" id="68214.AVL59_39330"/>
<evidence type="ECO:0000313" key="4">
    <source>
        <dbReference type="Proteomes" id="UP001519309"/>
    </source>
</evidence>
<reference evidence="1 3" key="1">
    <citation type="submission" date="2016-06" db="EMBL/GenBank/DDBJ databases">
        <title>Complete genome sequence of Streptomyces griseochromogenes ATCC 14511, the Blasticidin S producer.</title>
        <authorList>
            <person name="Wu L."/>
        </authorList>
    </citation>
    <scope>NUCLEOTIDE SEQUENCE [LARGE SCALE GENOMIC DNA]</scope>
    <source>
        <strain evidence="1 3">ATCC 14511</strain>
    </source>
</reference>
<evidence type="ECO:0000313" key="3">
    <source>
        <dbReference type="Proteomes" id="UP000092659"/>
    </source>
</evidence>
<sequence length="305" mass="32675">MSGRPAGRDLPSLPACLTLPFFYGAFTNIGFDYLLDDPGDKQAVADLLAHDPAGRHLSPAVFDDSVCLSLNYQLYFAQFGSGAAVTQEIELNVVAHPTAEAGRVPKLTYAQYAHGEDQTRTLGFCRIHVACDNDIAIKAGVELFNEPKHKAGFQHTLPVPNATTADPKAADRWKVVCGTYGTAAADGSFTPADTYFSFEADLGGLSAKAVSAAPFTEYGSRWTGKDAASPYHRPLAAPLNVFSPYAWYDLGYGVDPVALAPGQAPQQGRSKPFLDLIEDRSPAGAWVYQSPPVAAQNRPYWVGTA</sequence>
<proteinExistence type="predicted"/>
<organism evidence="1 3">
    <name type="scientific">Streptomyces griseochromogenes</name>
    <dbReference type="NCBI Taxonomy" id="68214"/>
    <lineage>
        <taxon>Bacteria</taxon>
        <taxon>Bacillati</taxon>
        <taxon>Actinomycetota</taxon>
        <taxon>Actinomycetes</taxon>
        <taxon>Kitasatosporales</taxon>
        <taxon>Streptomycetaceae</taxon>
        <taxon>Streptomyces</taxon>
    </lineage>
</organism>
<dbReference type="Proteomes" id="UP000092659">
    <property type="component" value="Chromosome"/>
</dbReference>
<evidence type="ECO:0000313" key="2">
    <source>
        <dbReference type="EMBL" id="MBP2048571.1"/>
    </source>
</evidence>
<keyword evidence="4" id="KW-1185">Reference proteome</keyword>
<dbReference type="EMBL" id="CP016279">
    <property type="protein sequence ID" value="ANP54848.1"/>
    <property type="molecule type" value="Genomic_DNA"/>
</dbReference>
<reference evidence="2 4" key="2">
    <citation type="submission" date="2021-03" db="EMBL/GenBank/DDBJ databases">
        <title>Genomic Encyclopedia of Type Strains, Phase IV (KMG-IV): sequencing the most valuable type-strain genomes for metagenomic binning, comparative biology and taxonomic classification.</title>
        <authorList>
            <person name="Goeker M."/>
        </authorList>
    </citation>
    <scope>NUCLEOTIDE SEQUENCE [LARGE SCALE GENOMIC DNA]</scope>
    <source>
        <strain evidence="2 4">DSM 40499</strain>
    </source>
</reference>
<dbReference type="RefSeq" id="WP_067314144.1">
    <property type="nucleotide sequence ID" value="NZ_CP016279.1"/>
</dbReference>
<accession>A0A1B1B7P1</accession>
<protein>
    <submittedName>
        <fullName evidence="1">Uncharacterized protein</fullName>
    </submittedName>
</protein>
<dbReference type="EMBL" id="JAGGLP010000003">
    <property type="protein sequence ID" value="MBP2048571.1"/>
    <property type="molecule type" value="Genomic_DNA"/>
</dbReference>
<gene>
    <name evidence="1" type="ORF">AVL59_39330</name>
    <name evidence="2" type="ORF">J2Z21_001496</name>
</gene>